<dbReference type="AlphaFoldDB" id="A0A409VMF3"/>
<proteinExistence type="predicted"/>
<evidence type="ECO:0000313" key="1">
    <source>
        <dbReference type="EMBL" id="PPQ67439.1"/>
    </source>
</evidence>
<protein>
    <submittedName>
        <fullName evidence="1">Uncharacterized protein</fullName>
    </submittedName>
</protein>
<dbReference type="Gene3D" id="3.60.130.30">
    <property type="match status" value="1"/>
</dbReference>
<gene>
    <name evidence="1" type="ORF">CVT26_007233</name>
</gene>
<dbReference type="OrthoDB" id="3020801at2759"/>
<comment type="caution">
    <text evidence="1">The sequence shown here is derived from an EMBL/GenBank/DDBJ whole genome shotgun (WGS) entry which is preliminary data.</text>
</comment>
<keyword evidence="2" id="KW-1185">Reference proteome</keyword>
<organism evidence="1 2">
    <name type="scientific">Gymnopilus dilepis</name>
    <dbReference type="NCBI Taxonomy" id="231916"/>
    <lineage>
        <taxon>Eukaryota</taxon>
        <taxon>Fungi</taxon>
        <taxon>Dikarya</taxon>
        <taxon>Basidiomycota</taxon>
        <taxon>Agaricomycotina</taxon>
        <taxon>Agaricomycetes</taxon>
        <taxon>Agaricomycetidae</taxon>
        <taxon>Agaricales</taxon>
        <taxon>Agaricineae</taxon>
        <taxon>Hymenogastraceae</taxon>
        <taxon>Gymnopilus</taxon>
    </lineage>
</organism>
<accession>A0A409VMF3</accession>
<dbReference type="InParanoid" id="A0A409VMF3"/>
<dbReference type="EMBL" id="NHYE01005612">
    <property type="protein sequence ID" value="PPQ67439.1"/>
    <property type="molecule type" value="Genomic_DNA"/>
</dbReference>
<dbReference type="Proteomes" id="UP000284706">
    <property type="component" value="Unassembled WGS sequence"/>
</dbReference>
<sequence length="473" mass="52557">MEDLARLAKRQEVPVTAMPDSNDDDGFNMTWHGKTVHVDVSAIQGPLSFSIAPLLKASTAVEDEVFDCEADGPMQPLPGSSAHPASVNVAASKSDHQACIPVKRTKQSSNNRRRKYRRLEKGAQAGYTPRVDVFRRFVLQSIPTPTNLDFATLPVNNGAYSAGTFKIPNSDRLVTVEEALKLGLTYVPWKGIDSKPYFDSEGRLVCVAAGRPDDARFLAAADAVFEHLAVAGKAAAFRKSHVEHPRGAFPAVNVGITHGQGTQRPVNLQTHELKGVVEELLADENVQRLATFGSACFALWAPHVYGYYKEHLDKLFERMPDLRRIFPKSVFPTAAFNFGPNVWTFKHRDVKNCPFGFCAIQSLGRFDPTKGGHLILWELGLIIEFPPGSLILIPSATITHSNVPVAEGEERASFTQYAAGGLFRFVDYGFCTEIDLKERDYDRYIKMREAKPDRWQAGLDLLTKLQDLWPDRD</sequence>
<name>A0A409VMF3_9AGAR</name>
<reference evidence="1 2" key="1">
    <citation type="journal article" date="2018" name="Evol. Lett.">
        <title>Horizontal gene cluster transfer increased hallucinogenic mushroom diversity.</title>
        <authorList>
            <person name="Reynolds H.T."/>
            <person name="Vijayakumar V."/>
            <person name="Gluck-Thaler E."/>
            <person name="Korotkin H.B."/>
            <person name="Matheny P.B."/>
            <person name="Slot J.C."/>
        </authorList>
    </citation>
    <scope>NUCLEOTIDE SEQUENCE [LARGE SCALE GENOMIC DNA]</scope>
    <source>
        <strain evidence="1 2">SRW20</strain>
    </source>
</reference>
<evidence type="ECO:0000313" key="2">
    <source>
        <dbReference type="Proteomes" id="UP000284706"/>
    </source>
</evidence>